<dbReference type="InterPro" id="IPR032710">
    <property type="entry name" value="NTF2-like_dom_sf"/>
</dbReference>
<protein>
    <recommendedName>
        <fullName evidence="1">DUF4440 domain-containing protein</fullName>
    </recommendedName>
</protein>
<dbReference type="AlphaFoldDB" id="A0A916UKX9"/>
<sequence>MQTANAATPQEEASAFFLKFAAAQNAHDIAAVRALLWDSPDFLWVTRGVQIRGAKAALDNFSSYYSGTWQLEPEMDKLSVRALTADTMQILVPVVFTRGNPGQTPQKAKFLISQTLIRAADGWHVATILPVADTQLK</sequence>
<dbReference type="EMBL" id="BMED01000002">
    <property type="protein sequence ID" value="GGC75802.1"/>
    <property type="molecule type" value="Genomic_DNA"/>
</dbReference>
<gene>
    <name evidence="2" type="ORF">GCM10011396_23770</name>
</gene>
<dbReference type="SUPFAM" id="SSF54427">
    <property type="entry name" value="NTF2-like"/>
    <property type="match status" value="1"/>
</dbReference>
<keyword evidence="3" id="KW-1185">Reference proteome</keyword>
<dbReference type="Proteomes" id="UP000637423">
    <property type="component" value="Unassembled WGS sequence"/>
</dbReference>
<accession>A0A916UKX9</accession>
<reference evidence="2" key="2">
    <citation type="submission" date="2020-09" db="EMBL/GenBank/DDBJ databases">
        <authorList>
            <person name="Sun Q."/>
            <person name="Zhou Y."/>
        </authorList>
    </citation>
    <scope>NUCLEOTIDE SEQUENCE</scope>
    <source>
        <strain evidence="2">CGMCC 1.10998</strain>
    </source>
</reference>
<dbReference type="InterPro" id="IPR027843">
    <property type="entry name" value="DUF4440"/>
</dbReference>
<evidence type="ECO:0000313" key="3">
    <source>
        <dbReference type="Proteomes" id="UP000637423"/>
    </source>
</evidence>
<comment type="caution">
    <text evidence="2">The sequence shown here is derived from an EMBL/GenBank/DDBJ whole genome shotgun (WGS) entry which is preliminary data.</text>
</comment>
<dbReference type="Gene3D" id="3.10.450.50">
    <property type="match status" value="1"/>
</dbReference>
<proteinExistence type="predicted"/>
<dbReference type="Pfam" id="PF14534">
    <property type="entry name" value="DUF4440"/>
    <property type="match status" value="1"/>
</dbReference>
<feature type="domain" description="DUF4440" evidence="1">
    <location>
        <begin position="18"/>
        <end position="124"/>
    </location>
</feature>
<evidence type="ECO:0000259" key="1">
    <source>
        <dbReference type="Pfam" id="PF14534"/>
    </source>
</evidence>
<organism evidence="2 3">
    <name type="scientific">Undibacterium terreum</name>
    <dbReference type="NCBI Taxonomy" id="1224302"/>
    <lineage>
        <taxon>Bacteria</taxon>
        <taxon>Pseudomonadati</taxon>
        <taxon>Pseudomonadota</taxon>
        <taxon>Betaproteobacteria</taxon>
        <taxon>Burkholderiales</taxon>
        <taxon>Oxalobacteraceae</taxon>
        <taxon>Undibacterium</taxon>
    </lineage>
</organism>
<name>A0A916UKX9_9BURK</name>
<evidence type="ECO:0000313" key="2">
    <source>
        <dbReference type="EMBL" id="GGC75802.1"/>
    </source>
</evidence>
<reference evidence="2" key="1">
    <citation type="journal article" date="2014" name="Int. J. Syst. Evol. Microbiol.">
        <title>Complete genome sequence of Corynebacterium casei LMG S-19264T (=DSM 44701T), isolated from a smear-ripened cheese.</title>
        <authorList>
            <consortium name="US DOE Joint Genome Institute (JGI-PGF)"/>
            <person name="Walter F."/>
            <person name="Albersmeier A."/>
            <person name="Kalinowski J."/>
            <person name="Ruckert C."/>
        </authorList>
    </citation>
    <scope>NUCLEOTIDE SEQUENCE</scope>
    <source>
        <strain evidence="2">CGMCC 1.10998</strain>
    </source>
</reference>